<keyword evidence="3" id="KW-1185">Reference proteome</keyword>
<proteinExistence type="predicted"/>
<feature type="compositionally biased region" description="Polar residues" evidence="1">
    <location>
        <begin position="216"/>
        <end position="233"/>
    </location>
</feature>
<evidence type="ECO:0000313" key="3">
    <source>
        <dbReference type="Proteomes" id="UP001174909"/>
    </source>
</evidence>
<feature type="region of interest" description="Disordered" evidence="1">
    <location>
        <begin position="216"/>
        <end position="297"/>
    </location>
</feature>
<name>A0AA35R7J0_GEOBA</name>
<feature type="compositionally biased region" description="Low complexity" evidence="1">
    <location>
        <begin position="86"/>
        <end position="102"/>
    </location>
</feature>
<evidence type="ECO:0000256" key="1">
    <source>
        <dbReference type="SAM" id="MobiDB-lite"/>
    </source>
</evidence>
<organism evidence="2 3">
    <name type="scientific">Geodia barretti</name>
    <name type="common">Barrett's horny sponge</name>
    <dbReference type="NCBI Taxonomy" id="519541"/>
    <lineage>
        <taxon>Eukaryota</taxon>
        <taxon>Metazoa</taxon>
        <taxon>Porifera</taxon>
        <taxon>Demospongiae</taxon>
        <taxon>Heteroscleromorpha</taxon>
        <taxon>Tetractinellida</taxon>
        <taxon>Astrophorina</taxon>
        <taxon>Geodiidae</taxon>
        <taxon>Geodia</taxon>
    </lineage>
</organism>
<feature type="region of interest" description="Disordered" evidence="1">
    <location>
        <begin position="75"/>
        <end position="107"/>
    </location>
</feature>
<dbReference type="EMBL" id="CASHTH010000671">
    <property type="protein sequence ID" value="CAI8006254.1"/>
    <property type="molecule type" value="Genomic_DNA"/>
</dbReference>
<sequence length="374" mass="41760">MLTLLPLSGIQDVFKRRNSTTMEQFTDRRGSISVYDTYSLPNSKADMRRFSSYEQLAPFFQQILSQQEGIVGRVASTPAPAPVPTSPSTASTSSTSPTIPSPLVRSRRGSIGSRFASALTGSFRRQKSASSFARPVYESEPDVSCEDLDAKLAEINGKLAQFKSEDLDISQRVEDLSSSVEELYVSTPECYSPLCHQDRLYSQLREDKMRMHRSNSFQNYHSPSLSGLQSISENDSELGRDTHREELEEEAEEPQARPHGQVTLRRSTPVQRSRPSSYASISEEPEPTIPDSTTTDTKVYCLPNNTLRLAPPTGRAKSLSQIPHVIRNDLSSRHADPAETSRKRNSVISIMSDSVLITHRHLPAMRSLLKEQEL</sequence>
<gene>
    <name evidence="2" type="ORF">GBAR_LOCUS4617</name>
</gene>
<feature type="compositionally biased region" description="Polar residues" evidence="1">
    <location>
        <begin position="264"/>
        <end position="280"/>
    </location>
</feature>
<evidence type="ECO:0000313" key="2">
    <source>
        <dbReference type="EMBL" id="CAI8006254.1"/>
    </source>
</evidence>
<protein>
    <submittedName>
        <fullName evidence="2">Uncharacterized protein</fullName>
    </submittedName>
</protein>
<comment type="caution">
    <text evidence="2">The sequence shown here is derived from an EMBL/GenBank/DDBJ whole genome shotgun (WGS) entry which is preliminary data.</text>
</comment>
<reference evidence="2" key="1">
    <citation type="submission" date="2023-03" db="EMBL/GenBank/DDBJ databases">
        <authorList>
            <person name="Steffen K."/>
            <person name="Cardenas P."/>
        </authorList>
    </citation>
    <scope>NUCLEOTIDE SEQUENCE</scope>
</reference>
<feature type="compositionally biased region" description="Basic and acidic residues" evidence="1">
    <location>
        <begin position="237"/>
        <end position="246"/>
    </location>
</feature>
<dbReference type="Proteomes" id="UP001174909">
    <property type="component" value="Unassembled WGS sequence"/>
</dbReference>
<accession>A0AA35R7J0</accession>
<dbReference type="AlphaFoldDB" id="A0AA35R7J0"/>